<keyword evidence="2" id="KW-1185">Reference proteome</keyword>
<sequence length="50" mass="5948">MAKLHHGEVSEIDCVSYPICEQVVEIENKESRRWFLTWLLENIDNIRDMG</sequence>
<evidence type="ECO:0000313" key="2">
    <source>
        <dbReference type="Proteomes" id="UP000188354"/>
    </source>
</evidence>
<name>A0A4P1RAD7_LUPAN</name>
<organism evidence="1 2">
    <name type="scientific">Lupinus angustifolius</name>
    <name type="common">Narrow-leaved blue lupine</name>
    <dbReference type="NCBI Taxonomy" id="3871"/>
    <lineage>
        <taxon>Eukaryota</taxon>
        <taxon>Viridiplantae</taxon>
        <taxon>Streptophyta</taxon>
        <taxon>Embryophyta</taxon>
        <taxon>Tracheophyta</taxon>
        <taxon>Spermatophyta</taxon>
        <taxon>Magnoliopsida</taxon>
        <taxon>eudicotyledons</taxon>
        <taxon>Gunneridae</taxon>
        <taxon>Pentapetalae</taxon>
        <taxon>rosids</taxon>
        <taxon>fabids</taxon>
        <taxon>Fabales</taxon>
        <taxon>Fabaceae</taxon>
        <taxon>Papilionoideae</taxon>
        <taxon>50 kb inversion clade</taxon>
        <taxon>genistoids sensu lato</taxon>
        <taxon>core genistoids</taxon>
        <taxon>Genisteae</taxon>
        <taxon>Lupinus</taxon>
    </lineage>
</organism>
<gene>
    <name evidence="1" type="ORF">TanjilG_14999</name>
</gene>
<dbReference type="Gramene" id="OIW06354">
    <property type="protein sequence ID" value="OIW06354"/>
    <property type="gene ID" value="TanjilG_14999"/>
</dbReference>
<reference evidence="1 2" key="1">
    <citation type="journal article" date="2017" name="Plant Biotechnol. J.">
        <title>A comprehensive draft genome sequence for lupin (Lupinus angustifolius), an emerging health food: insights into plant-microbe interactions and legume evolution.</title>
        <authorList>
            <person name="Hane J.K."/>
            <person name="Ming Y."/>
            <person name="Kamphuis L.G."/>
            <person name="Nelson M.N."/>
            <person name="Garg G."/>
            <person name="Atkins C.A."/>
            <person name="Bayer P.E."/>
            <person name="Bravo A."/>
            <person name="Bringans S."/>
            <person name="Cannon S."/>
            <person name="Edwards D."/>
            <person name="Foley R."/>
            <person name="Gao L.L."/>
            <person name="Harrison M.J."/>
            <person name="Huang W."/>
            <person name="Hurgobin B."/>
            <person name="Li S."/>
            <person name="Liu C.W."/>
            <person name="McGrath A."/>
            <person name="Morahan G."/>
            <person name="Murray J."/>
            <person name="Weller J."/>
            <person name="Jian J."/>
            <person name="Singh K.B."/>
        </authorList>
    </citation>
    <scope>NUCLEOTIDE SEQUENCE</scope>
    <source>
        <strain evidence="2">cv. Tanjil</strain>
        <tissue evidence="1">Whole plant</tissue>
    </source>
</reference>
<dbReference type="AlphaFoldDB" id="A0A4P1RAD7"/>
<protein>
    <submittedName>
        <fullName evidence="1">Uncharacterized protein</fullName>
    </submittedName>
</protein>
<dbReference type="Proteomes" id="UP000188354">
    <property type="component" value="Chromosome LG08"/>
</dbReference>
<proteinExistence type="predicted"/>
<accession>A0A4P1RAD7</accession>
<dbReference type="EMBL" id="CM007368">
    <property type="protein sequence ID" value="OIW06354.1"/>
    <property type="molecule type" value="Genomic_DNA"/>
</dbReference>
<evidence type="ECO:0000313" key="1">
    <source>
        <dbReference type="EMBL" id="OIW06354.1"/>
    </source>
</evidence>